<sequence>MGMTGAGKSSLISSVLSWSGTIRRAVSRRQLYTVTDRLPIYEKNIWSDLKSGANLEDKENGTDMSVLHFAASKLPDAVSLLSASASAIVATAWNNANNKAIIRSQHQVIESTINSGSRLPTMNPSLTGFVLAVSTYSIAIVVYSQRRRGDRWQDQAILFALSTSTLLGLGLGYDLQTTILSIVSWAVIAALVLSSVSHEIVRRVGTNNVDPDDAEERLFEVKL</sequence>
<dbReference type="Proteomes" id="UP000027730">
    <property type="component" value="Unassembled WGS sequence"/>
</dbReference>
<keyword evidence="3" id="KW-1185">Reference proteome</keyword>
<feature type="transmembrane region" description="Helical" evidence="1">
    <location>
        <begin position="179"/>
        <end position="196"/>
    </location>
</feature>
<accession>A0A074WCK1</accession>
<evidence type="ECO:0000256" key="1">
    <source>
        <dbReference type="SAM" id="Phobius"/>
    </source>
</evidence>
<dbReference type="AlphaFoldDB" id="A0A074WCK1"/>
<keyword evidence="1" id="KW-0472">Membrane</keyword>
<dbReference type="RefSeq" id="XP_013424964.1">
    <property type="nucleotide sequence ID" value="XM_013569510.1"/>
</dbReference>
<gene>
    <name evidence="2" type="ORF">M436DRAFT_84240</name>
</gene>
<feature type="transmembrane region" description="Helical" evidence="1">
    <location>
        <begin position="126"/>
        <end position="144"/>
    </location>
</feature>
<keyword evidence="1" id="KW-0812">Transmembrane</keyword>
<evidence type="ECO:0000313" key="2">
    <source>
        <dbReference type="EMBL" id="KEQ70663.1"/>
    </source>
</evidence>
<dbReference type="OrthoDB" id="10302504at2759"/>
<organism evidence="2 3">
    <name type="scientific">Aureobasidium namibiae CBS 147.97</name>
    <dbReference type="NCBI Taxonomy" id="1043004"/>
    <lineage>
        <taxon>Eukaryota</taxon>
        <taxon>Fungi</taxon>
        <taxon>Dikarya</taxon>
        <taxon>Ascomycota</taxon>
        <taxon>Pezizomycotina</taxon>
        <taxon>Dothideomycetes</taxon>
        <taxon>Dothideomycetidae</taxon>
        <taxon>Dothideales</taxon>
        <taxon>Saccotheciaceae</taxon>
        <taxon>Aureobasidium</taxon>
    </lineage>
</organism>
<keyword evidence="1" id="KW-1133">Transmembrane helix</keyword>
<protein>
    <submittedName>
        <fullName evidence="2">Uncharacterized protein</fullName>
    </submittedName>
</protein>
<evidence type="ECO:0000313" key="3">
    <source>
        <dbReference type="Proteomes" id="UP000027730"/>
    </source>
</evidence>
<dbReference type="HOGENOM" id="CLU_1239910_0_0_1"/>
<feature type="transmembrane region" description="Helical" evidence="1">
    <location>
        <begin position="156"/>
        <end position="173"/>
    </location>
</feature>
<name>A0A074WCK1_9PEZI</name>
<dbReference type="GeneID" id="25417309"/>
<proteinExistence type="predicted"/>
<dbReference type="EMBL" id="KL584716">
    <property type="protein sequence ID" value="KEQ70663.1"/>
    <property type="molecule type" value="Genomic_DNA"/>
</dbReference>
<reference evidence="2 3" key="1">
    <citation type="journal article" date="2014" name="BMC Genomics">
        <title>Genome sequencing of four Aureobasidium pullulans varieties: biotechnological potential, stress tolerance, and description of new species.</title>
        <authorList>
            <person name="Gostin Ar C."/>
            <person name="Ohm R.A."/>
            <person name="Kogej T."/>
            <person name="Sonjak S."/>
            <person name="Turk M."/>
            <person name="Zajc J."/>
            <person name="Zalar P."/>
            <person name="Grube M."/>
            <person name="Sun H."/>
            <person name="Han J."/>
            <person name="Sharma A."/>
            <person name="Chiniquy J."/>
            <person name="Ngan C.Y."/>
            <person name="Lipzen A."/>
            <person name="Barry K."/>
            <person name="Grigoriev I.V."/>
            <person name="Gunde-Cimerman N."/>
        </authorList>
    </citation>
    <scope>NUCLEOTIDE SEQUENCE [LARGE SCALE GENOMIC DNA]</scope>
    <source>
        <strain evidence="2 3">CBS 147.97</strain>
    </source>
</reference>